<organism evidence="3 4">
    <name type="scientific">Reticulomyxa filosa</name>
    <dbReference type="NCBI Taxonomy" id="46433"/>
    <lineage>
        <taxon>Eukaryota</taxon>
        <taxon>Sar</taxon>
        <taxon>Rhizaria</taxon>
        <taxon>Retaria</taxon>
        <taxon>Foraminifera</taxon>
        <taxon>Monothalamids</taxon>
        <taxon>Reticulomyxidae</taxon>
        <taxon>Reticulomyxa</taxon>
    </lineage>
</organism>
<comment type="caution">
    <text evidence="3">The sequence shown here is derived from an EMBL/GenBank/DDBJ whole genome shotgun (WGS) entry which is preliminary data.</text>
</comment>
<feature type="transmembrane region" description="Helical" evidence="2">
    <location>
        <begin position="253"/>
        <end position="270"/>
    </location>
</feature>
<feature type="transmembrane region" description="Helical" evidence="2">
    <location>
        <begin position="179"/>
        <end position="197"/>
    </location>
</feature>
<dbReference type="Pfam" id="PF00344">
    <property type="entry name" value="SecY"/>
    <property type="match status" value="1"/>
</dbReference>
<keyword evidence="2" id="KW-0812">Transmembrane</keyword>
<dbReference type="EMBL" id="ASPP01039443">
    <property type="protein sequence ID" value="ETO01022.1"/>
    <property type="molecule type" value="Genomic_DNA"/>
</dbReference>
<accession>X6LIP9</accession>
<keyword evidence="2" id="KW-0472">Membrane</keyword>
<keyword evidence="2" id="KW-1133">Transmembrane helix</keyword>
<dbReference type="InterPro" id="IPR002208">
    <property type="entry name" value="SecY/SEC61-alpha"/>
</dbReference>
<proteinExistence type="inferred from homology"/>
<reference evidence="3 4" key="1">
    <citation type="journal article" date="2013" name="Curr. Biol.">
        <title>The Genome of the Foraminiferan Reticulomyxa filosa.</title>
        <authorList>
            <person name="Glockner G."/>
            <person name="Hulsmann N."/>
            <person name="Schleicher M."/>
            <person name="Noegel A.A."/>
            <person name="Eichinger L."/>
            <person name="Gallinger C."/>
            <person name="Pawlowski J."/>
            <person name="Sierra R."/>
            <person name="Euteneuer U."/>
            <person name="Pillet L."/>
            <person name="Moustafa A."/>
            <person name="Platzer M."/>
            <person name="Groth M."/>
            <person name="Szafranski K."/>
            <person name="Schliwa M."/>
        </authorList>
    </citation>
    <scope>NUCLEOTIDE SEQUENCE [LARGE SCALE GENOMIC DNA]</scope>
</reference>
<comment type="similarity">
    <text evidence="1">Belongs to the SecY/SEC61-alpha family.</text>
</comment>
<name>X6LIP9_RETFI</name>
<gene>
    <name evidence="3" type="ORF">RFI_36415</name>
</gene>
<feature type="transmembrane region" description="Helical" evidence="2">
    <location>
        <begin position="24"/>
        <end position="46"/>
    </location>
</feature>
<dbReference type="GO" id="GO:0015031">
    <property type="term" value="P:protein transport"/>
    <property type="evidence" value="ECO:0007669"/>
    <property type="project" value="InterPro"/>
</dbReference>
<feature type="transmembrane region" description="Helical" evidence="2">
    <location>
        <begin position="100"/>
        <end position="121"/>
    </location>
</feature>
<dbReference type="AlphaFoldDB" id="X6LIP9"/>
<evidence type="ECO:0000313" key="4">
    <source>
        <dbReference type="Proteomes" id="UP000023152"/>
    </source>
</evidence>
<keyword evidence="4" id="KW-1185">Reference proteome</keyword>
<feature type="non-terminal residue" evidence="3">
    <location>
        <position position="1"/>
    </location>
</feature>
<dbReference type="OrthoDB" id="420669at2759"/>
<evidence type="ECO:0000313" key="3">
    <source>
        <dbReference type="EMBL" id="ETO01022.1"/>
    </source>
</evidence>
<feature type="transmembrane region" description="Helical" evidence="2">
    <location>
        <begin position="218"/>
        <end position="241"/>
    </location>
</feature>
<dbReference type="GO" id="GO:0016020">
    <property type="term" value="C:membrane"/>
    <property type="evidence" value="ECO:0007669"/>
    <property type="project" value="InterPro"/>
</dbReference>
<dbReference type="InterPro" id="IPR023201">
    <property type="entry name" value="SecY_dom_sf"/>
</dbReference>
<dbReference type="OMA" id="FEIFEAY"/>
<feature type="transmembrane region" description="Helical" evidence="2">
    <location>
        <begin position="155"/>
        <end position="173"/>
    </location>
</feature>
<evidence type="ECO:0000256" key="2">
    <source>
        <dbReference type="SAM" id="Phobius"/>
    </source>
</evidence>
<protein>
    <submittedName>
        <fullName evidence="3">Protein-transport Sec61 protein subunit alpha</fullName>
    </submittedName>
</protein>
<dbReference type="SUPFAM" id="SSF103491">
    <property type="entry name" value="Preprotein translocase SecY subunit"/>
    <property type="match status" value="1"/>
</dbReference>
<sequence>GFRVELPVKTQKLRGTQTKYPIKLFYTSNIPIILLSALISNCYFLSQVLNNRFGNGNIITGLLGKWHTNTYGVSQPIGGLVYYMSPPRTFFGLVSDPIHAIVYVTFVLASCAIFSVTWIEVSGSSSRDVAKQLKDQGLIIPGYRENMTVQVLERYIPIAAAFGGMCIGALTIFADFMGAIGSGTGILLAVTIIFEIFEAYVREAQAEGISFAMPKMNFLNFFFFFLACIYSNVLGQILGFFFNVSLNCGELQLTFYFYKILIAPLLFSFYKRSLKI</sequence>
<dbReference type="Proteomes" id="UP000023152">
    <property type="component" value="Unassembled WGS sequence"/>
</dbReference>
<dbReference type="PANTHER" id="PTHR10906">
    <property type="entry name" value="SECY/SEC61-ALPHA FAMILY MEMBER"/>
    <property type="match status" value="1"/>
</dbReference>
<dbReference type="Gene3D" id="1.10.3370.10">
    <property type="entry name" value="SecY subunit domain"/>
    <property type="match status" value="1"/>
</dbReference>
<evidence type="ECO:0000256" key="1">
    <source>
        <dbReference type="RuleBase" id="RU004349"/>
    </source>
</evidence>